<keyword evidence="1" id="KW-1133">Transmembrane helix</keyword>
<reference evidence="2" key="1">
    <citation type="submission" date="2019-11" db="EMBL/GenBank/DDBJ databases">
        <title>The nuclear and mitochondrial genomes of Frieseomelitta varia - a highly eusocial stingless bee (Meliponini) with a permanently sterile worker caste.</title>
        <authorList>
            <person name="Freitas F.C.P."/>
            <person name="Lourenco A.P."/>
            <person name="Nunes F.M.F."/>
            <person name="Paschoal A.R."/>
            <person name="Abreu F.C.P."/>
            <person name="Barbin F.O."/>
            <person name="Bataglia L."/>
            <person name="Cardoso-Junior C.A.M."/>
            <person name="Cervoni M.S."/>
            <person name="Silva S.R."/>
            <person name="Dalarmi F."/>
            <person name="Del Lama M.A."/>
            <person name="Depintor T.S."/>
            <person name="Ferreira K.M."/>
            <person name="Goria P.S."/>
            <person name="Jaskot M.C."/>
            <person name="Lago D.C."/>
            <person name="Luna-Lucena D."/>
            <person name="Moda L.M."/>
            <person name="Nascimento L."/>
            <person name="Pedrino M."/>
            <person name="Rabico F.O."/>
            <person name="Sanches F.C."/>
            <person name="Santos D.E."/>
            <person name="Santos C.G."/>
            <person name="Vieira J."/>
            <person name="Lopes T.F."/>
            <person name="Barchuk A.R."/>
            <person name="Hartfelder K."/>
            <person name="Simoes Z.L.P."/>
            <person name="Bitondi M.M.G."/>
            <person name="Pinheiro D.G."/>
        </authorList>
    </citation>
    <scope>NUCLEOTIDE SEQUENCE</scope>
    <source>
        <strain evidence="2">USP_RPSP 00005682</strain>
        <tissue evidence="2">Whole individual</tissue>
    </source>
</reference>
<sequence>MNEHYLFSTSMNSKNNFKSISTMVSEKACNILFAPLYIYIGVIYFITVNHPYRMEISKDQRKRRD</sequence>
<accession>A0A833W3I0</accession>
<dbReference type="EMBL" id="WNWW01000649">
    <property type="protein sequence ID" value="KAF3422727.1"/>
    <property type="molecule type" value="Genomic_DNA"/>
</dbReference>
<comment type="caution">
    <text evidence="2">The sequence shown here is derived from an EMBL/GenBank/DDBJ whole genome shotgun (WGS) entry which is preliminary data.</text>
</comment>
<dbReference type="AlphaFoldDB" id="A0A833W3I0"/>
<keyword evidence="1" id="KW-0812">Transmembrane</keyword>
<keyword evidence="3" id="KW-1185">Reference proteome</keyword>
<name>A0A833W3I0_9HYME</name>
<proteinExistence type="predicted"/>
<feature type="transmembrane region" description="Helical" evidence="1">
    <location>
        <begin position="31"/>
        <end position="52"/>
    </location>
</feature>
<keyword evidence="1" id="KW-0472">Membrane</keyword>
<evidence type="ECO:0000313" key="2">
    <source>
        <dbReference type="EMBL" id="KAF3422727.1"/>
    </source>
</evidence>
<organism evidence="2 3">
    <name type="scientific">Frieseomelitta varia</name>
    <dbReference type="NCBI Taxonomy" id="561572"/>
    <lineage>
        <taxon>Eukaryota</taxon>
        <taxon>Metazoa</taxon>
        <taxon>Ecdysozoa</taxon>
        <taxon>Arthropoda</taxon>
        <taxon>Hexapoda</taxon>
        <taxon>Insecta</taxon>
        <taxon>Pterygota</taxon>
        <taxon>Neoptera</taxon>
        <taxon>Endopterygota</taxon>
        <taxon>Hymenoptera</taxon>
        <taxon>Apocrita</taxon>
        <taxon>Aculeata</taxon>
        <taxon>Apoidea</taxon>
        <taxon>Anthophila</taxon>
        <taxon>Apidae</taxon>
        <taxon>Frieseomelitta</taxon>
    </lineage>
</organism>
<evidence type="ECO:0000256" key="1">
    <source>
        <dbReference type="SAM" id="Phobius"/>
    </source>
</evidence>
<protein>
    <submittedName>
        <fullName evidence="2">Uncharacterized protein</fullName>
    </submittedName>
</protein>
<gene>
    <name evidence="2" type="ORF">E2986_13428</name>
</gene>
<evidence type="ECO:0000313" key="3">
    <source>
        <dbReference type="Proteomes" id="UP000655588"/>
    </source>
</evidence>
<dbReference type="Proteomes" id="UP000655588">
    <property type="component" value="Unassembled WGS sequence"/>
</dbReference>